<comment type="caution">
    <text evidence="3">The sequence shown here is derived from an EMBL/GenBank/DDBJ whole genome shotgun (WGS) entry which is preliminary data.</text>
</comment>
<dbReference type="SUPFAM" id="SSF55681">
    <property type="entry name" value="Class II aaRS and biotin synthetases"/>
    <property type="match status" value="1"/>
</dbReference>
<reference evidence="3 4" key="1">
    <citation type="journal article" date="2020" name="mSystems">
        <title>Defining Genomic and Predicted Metabolic Features of the Acetobacterium Genus.</title>
        <authorList>
            <person name="Ross D.E."/>
            <person name="Marshall C.W."/>
            <person name="Gulliver D."/>
            <person name="May H.D."/>
            <person name="Norman R.S."/>
        </authorList>
    </citation>
    <scope>NUCLEOTIDE SEQUENCE [LARGE SCALE GENOMIC DNA]</scope>
    <source>
        <strain evidence="3 4">DSM 4132</strain>
    </source>
</reference>
<evidence type="ECO:0000259" key="2">
    <source>
        <dbReference type="PROSITE" id="PS51733"/>
    </source>
</evidence>
<dbReference type="Proteomes" id="UP000622405">
    <property type="component" value="Unassembled WGS sequence"/>
</dbReference>
<dbReference type="PANTHER" id="PTHR12561">
    <property type="entry name" value="LIPOATE-PROTEIN LIGASE"/>
    <property type="match status" value="1"/>
</dbReference>
<dbReference type="EC" id="6.3.1.20" evidence="3"/>
<evidence type="ECO:0000313" key="4">
    <source>
        <dbReference type="Proteomes" id="UP000622405"/>
    </source>
</evidence>
<name>A0ABR6YZ97_9FIRM</name>
<dbReference type="Gene3D" id="3.30.390.50">
    <property type="entry name" value="CO dehydrogenase flavoprotein, C-terminal domain"/>
    <property type="match status" value="1"/>
</dbReference>
<sequence length="324" mass="36020">MKVIDGTSTDVYFNLAMEEYVFKNFGDTDYLILWKNHDSIVLGKHQNIFEEINLLAVEKSGIRVARRNTGGGTVFHDEQNLNYSFITSQEEGFSNYDQFLTPMIGALNKMGIPAAKRRNSDIAIGEQKISGSAQTIKKGRVLHHGTLLFDSDLSLLKKLLKPTEGKITSKSVKSVRSDVTNIKEHMGDSSLTLNAFKERLLKNLFPDGCEKVSLTAADIAAIGVLVAEKYSQWEWNYGSSPEFNFEKQSLVTDKDGQSKKVVVNLEIIKGKIVGCQVKVDELADVEIQEVLIGVRYGYQEILKKLSGIGLVESVELDALTACFL</sequence>
<dbReference type="CDD" id="cd16443">
    <property type="entry name" value="LplA"/>
    <property type="match status" value="1"/>
</dbReference>
<protein>
    <submittedName>
        <fullName evidence="3">Lipoate--protein ligase</fullName>
        <ecNumber evidence="3">6.3.1.20</ecNumber>
    </submittedName>
</protein>
<dbReference type="Pfam" id="PF21948">
    <property type="entry name" value="LplA-B_cat"/>
    <property type="match status" value="1"/>
</dbReference>
<feature type="domain" description="BPL/LPL catalytic" evidence="2">
    <location>
        <begin position="25"/>
        <end position="212"/>
    </location>
</feature>
<organism evidence="3 4">
    <name type="scientific">Acetobacterium malicum</name>
    <dbReference type="NCBI Taxonomy" id="52692"/>
    <lineage>
        <taxon>Bacteria</taxon>
        <taxon>Bacillati</taxon>
        <taxon>Bacillota</taxon>
        <taxon>Clostridia</taxon>
        <taxon>Eubacteriales</taxon>
        <taxon>Eubacteriaceae</taxon>
        <taxon>Acetobacterium</taxon>
    </lineage>
</organism>
<dbReference type="NCBIfam" id="TIGR00545">
    <property type="entry name" value="lipoyltrans"/>
    <property type="match status" value="1"/>
</dbReference>
<keyword evidence="3" id="KW-0436">Ligase</keyword>
<dbReference type="GO" id="GO:0016979">
    <property type="term" value="F:lipoate-protein ligase activity"/>
    <property type="evidence" value="ECO:0007669"/>
    <property type="project" value="UniProtKB-EC"/>
</dbReference>
<dbReference type="PROSITE" id="PS51733">
    <property type="entry name" value="BPL_LPL_CATALYTIC"/>
    <property type="match status" value="1"/>
</dbReference>
<evidence type="ECO:0000256" key="1">
    <source>
        <dbReference type="ARBA" id="ARBA00005085"/>
    </source>
</evidence>
<proteinExistence type="predicted"/>
<comment type="pathway">
    <text evidence="1">Protein modification; protein lipoylation via exogenous pathway; protein N(6)-(lipoyl)lysine from lipoate: step 2/2.</text>
</comment>
<dbReference type="RefSeq" id="WP_186894691.1">
    <property type="nucleotide sequence ID" value="NZ_WJBE01000012.1"/>
</dbReference>
<dbReference type="InterPro" id="IPR045864">
    <property type="entry name" value="aa-tRNA-synth_II/BPL/LPL"/>
</dbReference>
<evidence type="ECO:0000313" key="3">
    <source>
        <dbReference type="EMBL" id="MBC3900466.1"/>
    </source>
</evidence>
<accession>A0ABR6YZ97</accession>
<dbReference type="EMBL" id="WJBE01000012">
    <property type="protein sequence ID" value="MBC3900466.1"/>
    <property type="molecule type" value="Genomic_DNA"/>
</dbReference>
<dbReference type="InterPro" id="IPR004143">
    <property type="entry name" value="BPL_LPL_catalytic"/>
</dbReference>
<dbReference type="Gene3D" id="3.30.930.10">
    <property type="entry name" value="Bira Bifunctional Protein, Domain 2"/>
    <property type="match status" value="1"/>
</dbReference>
<dbReference type="PANTHER" id="PTHR12561:SF3">
    <property type="entry name" value="LIPOYLTRANSFERASE 1, MITOCHONDRIAL"/>
    <property type="match status" value="1"/>
</dbReference>
<dbReference type="InterPro" id="IPR004562">
    <property type="entry name" value="LipoylTrfase_LipoateP_Ligase"/>
</dbReference>
<keyword evidence="4" id="KW-1185">Reference proteome</keyword>
<gene>
    <name evidence="3" type="ORF">GH811_12650</name>
</gene>